<dbReference type="Proteomes" id="UP000609531">
    <property type="component" value="Unassembled WGS sequence"/>
</dbReference>
<proteinExistence type="predicted"/>
<evidence type="ECO:0000313" key="2">
    <source>
        <dbReference type="EMBL" id="MBJ3778541.1"/>
    </source>
</evidence>
<dbReference type="Gene3D" id="3.10.20.440">
    <property type="entry name" value="2Fe-2S iron-sulphur cluster binding domain, sarcosine oxidase, alpha subunit, N-terminal domain"/>
    <property type="match status" value="1"/>
</dbReference>
<organism evidence="2 3">
    <name type="scientific">Acuticoccus mangrovi</name>
    <dbReference type="NCBI Taxonomy" id="2796142"/>
    <lineage>
        <taxon>Bacteria</taxon>
        <taxon>Pseudomonadati</taxon>
        <taxon>Pseudomonadota</taxon>
        <taxon>Alphaproteobacteria</taxon>
        <taxon>Hyphomicrobiales</taxon>
        <taxon>Amorphaceae</taxon>
        <taxon>Acuticoccus</taxon>
    </lineage>
</organism>
<name>A0A934MJQ0_9HYPH</name>
<dbReference type="SUPFAM" id="SSF54292">
    <property type="entry name" value="2Fe-2S ferredoxin-like"/>
    <property type="match status" value="1"/>
</dbReference>
<comment type="caution">
    <text evidence="2">The sequence shown here is derived from an EMBL/GenBank/DDBJ whole genome shotgun (WGS) entry which is preliminary data.</text>
</comment>
<gene>
    <name evidence="2" type="ORF">JCR33_22765</name>
</gene>
<dbReference type="InterPro" id="IPR036010">
    <property type="entry name" value="2Fe-2S_ferredoxin-like_sf"/>
</dbReference>
<evidence type="ECO:0000256" key="1">
    <source>
        <dbReference type="ARBA" id="ARBA00023002"/>
    </source>
</evidence>
<accession>A0A934MJQ0</accession>
<dbReference type="EMBL" id="JAEKJA010000031">
    <property type="protein sequence ID" value="MBJ3778541.1"/>
    <property type="molecule type" value="Genomic_DNA"/>
</dbReference>
<protein>
    <submittedName>
        <fullName evidence="2">(2Fe-2S)-binding protein</fullName>
    </submittedName>
</protein>
<keyword evidence="3" id="KW-1185">Reference proteome</keyword>
<dbReference type="InterPro" id="IPR042204">
    <property type="entry name" value="2Fe-2S-bd_N"/>
</dbReference>
<dbReference type="Pfam" id="PF13510">
    <property type="entry name" value="Fer2_4"/>
    <property type="match status" value="1"/>
</dbReference>
<sequence>MQPRFVRLCEEERKAVSMTIDGACVEVLEGDTVLTALMMHRGFAGHSPFGDGRRAGFCMMGACQDCWVWTGEGDRLRACSSPIQDGMDIRTEAPKGLWPIPG</sequence>
<keyword evidence="1" id="KW-0560">Oxidoreductase</keyword>
<evidence type="ECO:0000313" key="3">
    <source>
        <dbReference type="Proteomes" id="UP000609531"/>
    </source>
</evidence>
<dbReference type="RefSeq" id="WP_198884447.1">
    <property type="nucleotide sequence ID" value="NZ_JAEKJA010000031.1"/>
</dbReference>
<dbReference type="GO" id="GO:0051536">
    <property type="term" value="F:iron-sulfur cluster binding"/>
    <property type="evidence" value="ECO:0007669"/>
    <property type="project" value="InterPro"/>
</dbReference>
<dbReference type="AlphaFoldDB" id="A0A934MJQ0"/>
<reference evidence="2" key="1">
    <citation type="submission" date="2020-12" db="EMBL/GenBank/DDBJ databases">
        <title>Bacterial taxonomy.</title>
        <authorList>
            <person name="Pan X."/>
        </authorList>
    </citation>
    <scope>NUCLEOTIDE SEQUENCE</scope>
    <source>
        <strain evidence="2">B2012</strain>
    </source>
</reference>
<dbReference type="GO" id="GO:0016491">
    <property type="term" value="F:oxidoreductase activity"/>
    <property type="evidence" value="ECO:0007669"/>
    <property type="project" value="UniProtKB-KW"/>
</dbReference>